<accession>A0A644YQV3</accession>
<reference evidence="1" key="1">
    <citation type="submission" date="2019-08" db="EMBL/GenBank/DDBJ databases">
        <authorList>
            <person name="Kucharzyk K."/>
            <person name="Murdoch R.W."/>
            <person name="Higgins S."/>
            <person name="Loffler F."/>
        </authorList>
    </citation>
    <scope>NUCLEOTIDE SEQUENCE</scope>
</reference>
<dbReference type="AlphaFoldDB" id="A0A644YQV3"/>
<protein>
    <submittedName>
        <fullName evidence="1">Uncharacterized protein</fullName>
    </submittedName>
</protein>
<gene>
    <name evidence="1" type="ORF">SDC9_76926</name>
</gene>
<dbReference type="EMBL" id="VSSQ01005771">
    <property type="protein sequence ID" value="MPM30378.1"/>
    <property type="molecule type" value="Genomic_DNA"/>
</dbReference>
<evidence type="ECO:0000313" key="1">
    <source>
        <dbReference type="EMBL" id="MPM30378.1"/>
    </source>
</evidence>
<name>A0A644YQV3_9ZZZZ</name>
<proteinExistence type="predicted"/>
<comment type="caution">
    <text evidence="1">The sequence shown here is derived from an EMBL/GenBank/DDBJ whole genome shotgun (WGS) entry which is preliminary data.</text>
</comment>
<organism evidence="1">
    <name type="scientific">bioreactor metagenome</name>
    <dbReference type="NCBI Taxonomy" id="1076179"/>
    <lineage>
        <taxon>unclassified sequences</taxon>
        <taxon>metagenomes</taxon>
        <taxon>ecological metagenomes</taxon>
    </lineage>
</organism>
<sequence length="49" mass="5622">MVRISCQTEPDQFCIDPGSAFYRMIIIFQNKTGTTFAKHKAITVLIERT</sequence>